<keyword evidence="5 9" id="KW-0995">Kinetochore</keyword>
<dbReference type="GO" id="GO:0031262">
    <property type="term" value="C:Ndc80 complex"/>
    <property type="evidence" value="ECO:0007669"/>
    <property type="project" value="InterPro"/>
</dbReference>
<dbReference type="Pfam" id="PF08234">
    <property type="entry name" value="Spindle_Spc25"/>
    <property type="match status" value="1"/>
</dbReference>
<feature type="coiled-coil region" evidence="10">
    <location>
        <begin position="48"/>
        <end position="89"/>
    </location>
</feature>
<keyword evidence="9" id="KW-0539">Nucleus</keyword>
<dbReference type="CDD" id="cd23784">
    <property type="entry name" value="RWD_Spc25"/>
    <property type="match status" value="1"/>
</dbReference>
<evidence type="ECO:0000256" key="9">
    <source>
        <dbReference type="RuleBase" id="RU367150"/>
    </source>
</evidence>
<comment type="similarity">
    <text evidence="1 9">Belongs to the SPC25 family.</text>
</comment>
<keyword evidence="4 9" id="KW-0498">Mitosis</keyword>
<dbReference type="OrthoDB" id="6353017at2759"/>
<evidence type="ECO:0000256" key="8">
    <source>
        <dbReference type="ARBA" id="ARBA00023328"/>
    </source>
</evidence>
<evidence type="ECO:0000256" key="2">
    <source>
        <dbReference type="ARBA" id="ARBA00022454"/>
    </source>
</evidence>
<evidence type="ECO:0000313" key="13">
    <source>
        <dbReference type="Proteomes" id="UP000789396"/>
    </source>
</evidence>
<comment type="subunit">
    <text evidence="9">Component of the NDC80 complex.</text>
</comment>
<feature type="non-terminal residue" evidence="12">
    <location>
        <position position="173"/>
    </location>
</feature>
<name>A0A9N9HZZ3_9GLOM</name>
<dbReference type="GO" id="GO:0005634">
    <property type="term" value="C:nucleus"/>
    <property type="evidence" value="ECO:0007669"/>
    <property type="project" value="UniProtKB-SubCell"/>
</dbReference>
<evidence type="ECO:0000313" key="12">
    <source>
        <dbReference type="EMBL" id="CAG8715124.1"/>
    </source>
</evidence>
<dbReference type="InterPro" id="IPR013255">
    <property type="entry name" value="Spc25_C"/>
</dbReference>
<keyword evidence="2 9" id="KW-0158">Chromosome</keyword>
<dbReference type="Gene3D" id="3.30.457.50">
    <property type="entry name" value="Chromosome segregation protein Spc25"/>
    <property type="match status" value="1"/>
</dbReference>
<keyword evidence="8 9" id="KW-0137">Centromere</keyword>
<sequence>LRQKLDLFEDINSYVDNVKKTLTLKKQQWQNTLASEKIGSITRHIEEIKAFEKKQKILIETVDKEKKEIHDLQTEVSDLKTEENTINERKNFLVMQIDAMKKEIQRQRDCKVLMKFNIGIFKNDPSQPCSFTLDVGETIYTDQIEELVTRLNESRDFYTFVKRMRQAFRKQAQ</sequence>
<evidence type="ECO:0000256" key="6">
    <source>
        <dbReference type="ARBA" id="ARBA00023054"/>
    </source>
</evidence>
<keyword evidence="13" id="KW-1185">Reference proteome</keyword>
<evidence type="ECO:0000256" key="3">
    <source>
        <dbReference type="ARBA" id="ARBA00022618"/>
    </source>
</evidence>
<evidence type="ECO:0000256" key="1">
    <source>
        <dbReference type="ARBA" id="ARBA00006379"/>
    </source>
</evidence>
<evidence type="ECO:0000256" key="10">
    <source>
        <dbReference type="SAM" id="Coils"/>
    </source>
</evidence>
<comment type="function">
    <text evidence="9">Acts as a component of the essential kinetochore-associated NDC80 complex, which is required for chromosome segregation and spindle checkpoint activity.</text>
</comment>
<dbReference type="Proteomes" id="UP000789396">
    <property type="component" value="Unassembled WGS sequence"/>
</dbReference>
<gene>
    <name evidence="12" type="ORF">RFULGI_LOCUS11100</name>
</gene>
<feature type="non-terminal residue" evidence="12">
    <location>
        <position position="1"/>
    </location>
</feature>
<accession>A0A9N9HZZ3</accession>
<dbReference type="GO" id="GO:0007059">
    <property type="term" value="P:chromosome segregation"/>
    <property type="evidence" value="ECO:0007669"/>
    <property type="project" value="InterPro"/>
</dbReference>
<evidence type="ECO:0000259" key="11">
    <source>
        <dbReference type="Pfam" id="PF08234"/>
    </source>
</evidence>
<comment type="caution">
    <text evidence="12">The sequence shown here is derived from an EMBL/GenBank/DDBJ whole genome shotgun (WGS) entry which is preliminary data.</text>
</comment>
<dbReference type="GO" id="GO:0051301">
    <property type="term" value="P:cell division"/>
    <property type="evidence" value="ECO:0007669"/>
    <property type="project" value="UniProtKB-UniRule"/>
</dbReference>
<evidence type="ECO:0000256" key="5">
    <source>
        <dbReference type="ARBA" id="ARBA00022838"/>
    </source>
</evidence>
<keyword evidence="6 10" id="KW-0175">Coiled coil</keyword>
<keyword evidence="7 9" id="KW-0131">Cell cycle</keyword>
<comment type="subcellular location">
    <subcellularLocation>
        <location evidence="9">Nucleus</location>
    </subcellularLocation>
    <subcellularLocation>
        <location evidence="9">Chromosome</location>
        <location evidence="9">Centromere</location>
        <location evidence="9">Kinetochore</location>
    </subcellularLocation>
</comment>
<proteinExistence type="inferred from homology"/>
<dbReference type="AlphaFoldDB" id="A0A9N9HZZ3"/>
<evidence type="ECO:0000256" key="4">
    <source>
        <dbReference type="ARBA" id="ARBA00022776"/>
    </source>
</evidence>
<organism evidence="12 13">
    <name type="scientific">Racocetra fulgida</name>
    <dbReference type="NCBI Taxonomy" id="60492"/>
    <lineage>
        <taxon>Eukaryota</taxon>
        <taxon>Fungi</taxon>
        <taxon>Fungi incertae sedis</taxon>
        <taxon>Mucoromycota</taxon>
        <taxon>Glomeromycotina</taxon>
        <taxon>Glomeromycetes</taxon>
        <taxon>Diversisporales</taxon>
        <taxon>Gigasporaceae</taxon>
        <taxon>Racocetra</taxon>
    </lineage>
</organism>
<dbReference type="EMBL" id="CAJVPZ010023337">
    <property type="protein sequence ID" value="CAG8715124.1"/>
    <property type="molecule type" value="Genomic_DNA"/>
</dbReference>
<reference evidence="12" key="1">
    <citation type="submission" date="2021-06" db="EMBL/GenBank/DDBJ databases">
        <authorList>
            <person name="Kallberg Y."/>
            <person name="Tangrot J."/>
            <person name="Rosling A."/>
        </authorList>
    </citation>
    <scope>NUCLEOTIDE SEQUENCE</scope>
    <source>
        <strain evidence="12">IN212</strain>
    </source>
</reference>
<keyword evidence="3 9" id="KW-0132">Cell division</keyword>
<evidence type="ECO:0000256" key="7">
    <source>
        <dbReference type="ARBA" id="ARBA00023306"/>
    </source>
</evidence>
<protein>
    <recommendedName>
        <fullName evidence="9">Kinetochore protein SPC25</fullName>
    </recommendedName>
</protein>
<feature type="domain" description="Chromosome segregation protein Spc25 C-terminal" evidence="11">
    <location>
        <begin position="120"/>
        <end position="169"/>
    </location>
</feature>